<evidence type="ECO:0000256" key="1">
    <source>
        <dbReference type="ARBA" id="ARBA00022737"/>
    </source>
</evidence>
<reference evidence="4 5" key="1">
    <citation type="submission" date="2024-01" db="EMBL/GenBank/DDBJ databases">
        <title>A draft genome for the cacao thread blight pathogen Marasmiellus scandens.</title>
        <authorList>
            <person name="Baruah I.K."/>
            <person name="Leung J."/>
            <person name="Bukari Y."/>
            <person name="Amoako-Attah I."/>
            <person name="Meinhardt L.W."/>
            <person name="Bailey B.A."/>
            <person name="Cohen S.P."/>
        </authorList>
    </citation>
    <scope>NUCLEOTIDE SEQUENCE [LARGE SCALE GENOMIC DNA]</scope>
    <source>
        <strain evidence="4 5">GH-19</strain>
    </source>
</reference>
<name>A0ABR1JK21_9AGAR</name>
<dbReference type="EMBL" id="JBANRG010000012">
    <property type="protein sequence ID" value="KAK7461668.1"/>
    <property type="molecule type" value="Genomic_DNA"/>
</dbReference>
<feature type="domain" description="Nephrocystin 3-like N-terminal" evidence="3">
    <location>
        <begin position="391"/>
        <end position="499"/>
    </location>
</feature>
<evidence type="ECO:0000313" key="4">
    <source>
        <dbReference type="EMBL" id="KAK7461668.1"/>
    </source>
</evidence>
<proteinExistence type="predicted"/>
<accession>A0ABR1JK21</accession>
<feature type="region of interest" description="Disordered" evidence="2">
    <location>
        <begin position="1"/>
        <end position="63"/>
    </location>
</feature>
<feature type="compositionally biased region" description="Polar residues" evidence="2">
    <location>
        <begin position="38"/>
        <end position="58"/>
    </location>
</feature>
<dbReference type="Proteomes" id="UP001498398">
    <property type="component" value="Unassembled WGS sequence"/>
</dbReference>
<evidence type="ECO:0000313" key="5">
    <source>
        <dbReference type="Proteomes" id="UP001498398"/>
    </source>
</evidence>
<keyword evidence="5" id="KW-1185">Reference proteome</keyword>
<dbReference type="InterPro" id="IPR059179">
    <property type="entry name" value="MLKL-like_MCAfunc"/>
</dbReference>
<evidence type="ECO:0000256" key="2">
    <source>
        <dbReference type="SAM" id="MobiDB-lite"/>
    </source>
</evidence>
<sequence>MSKNEAKKNGKWRSWLSRSRPSSPDPAVSTPGTPALGDNSSLAPPASSVTRAPSTSVRMSRRTKLKEGIKTFISRSPSSLPSITIPIPGTSTSHTYLSSSLSPSLSTAIPIPRIVLVPPVSSDVTHQASDAGLPSPPTSGSQNNESSWERMIASTPFQGMKMLAGAVNGITDLEPTHALKAVSSGLVTIIRITENMANNKSDRERLSTELQSVVQKLDDYKNDLSSSSSLHNRIKTVQRCYHIWNHILVSDTIFSLQTKIDKLNSEMEKPWWKKILEADADAQAIQSLQQFVRDTYQTFTMELGVQTVLNAEKGVEMSEEIRSLLEEDKTAKNIIESTIQEIKNATLNALKILENQLLHENLHRSKKAEFNEVTSTSRGVCTEGTRVKILEQLMEWAKNDSSHPIFWMNGMAGTGKTTISYSFCQQLLGEQMLGASFFSSRSEDETTEPARIFPTIAYQIARRSPAFSSALLVSLDKDETSGRTPLESQFRKLILHLLEYSIPDYDQTVDIRSYGSCVITLYYL</sequence>
<dbReference type="InterPro" id="IPR027417">
    <property type="entry name" value="P-loop_NTPase"/>
</dbReference>
<comment type="caution">
    <text evidence="4">The sequence shown here is derived from an EMBL/GenBank/DDBJ whole genome shotgun (WGS) entry which is preliminary data.</text>
</comment>
<feature type="compositionally biased region" description="Low complexity" evidence="2">
    <location>
        <begin position="13"/>
        <end position="29"/>
    </location>
</feature>
<gene>
    <name evidence="4" type="ORF">VKT23_008095</name>
</gene>
<dbReference type="CDD" id="cd21037">
    <property type="entry name" value="MLKL_NTD"/>
    <property type="match status" value="1"/>
</dbReference>
<dbReference type="Pfam" id="PF24883">
    <property type="entry name" value="NPHP3_N"/>
    <property type="match status" value="1"/>
</dbReference>
<dbReference type="InterPro" id="IPR056884">
    <property type="entry name" value="NPHP3-like_N"/>
</dbReference>
<dbReference type="Gene3D" id="3.40.50.300">
    <property type="entry name" value="P-loop containing nucleotide triphosphate hydrolases"/>
    <property type="match status" value="1"/>
</dbReference>
<protein>
    <recommendedName>
        <fullName evidence="3">Nephrocystin 3-like N-terminal domain-containing protein</fullName>
    </recommendedName>
</protein>
<feature type="region of interest" description="Disordered" evidence="2">
    <location>
        <begin position="124"/>
        <end position="147"/>
    </location>
</feature>
<organism evidence="4 5">
    <name type="scientific">Marasmiellus scandens</name>
    <dbReference type="NCBI Taxonomy" id="2682957"/>
    <lineage>
        <taxon>Eukaryota</taxon>
        <taxon>Fungi</taxon>
        <taxon>Dikarya</taxon>
        <taxon>Basidiomycota</taxon>
        <taxon>Agaricomycotina</taxon>
        <taxon>Agaricomycetes</taxon>
        <taxon>Agaricomycetidae</taxon>
        <taxon>Agaricales</taxon>
        <taxon>Marasmiineae</taxon>
        <taxon>Omphalotaceae</taxon>
        <taxon>Marasmiellus</taxon>
    </lineage>
</organism>
<evidence type="ECO:0000259" key="3">
    <source>
        <dbReference type="Pfam" id="PF24883"/>
    </source>
</evidence>
<keyword evidence="1" id="KW-0677">Repeat</keyword>